<keyword evidence="3" id="KW-1185">Reference proteome</keyword>
<dbReference type="EMBL" id="SRLO01000345">
    <property type="protein sequence ID" value="TNN59926.1"/>
    <property type="molecule type" value="Genomic_DNA"/>
</dbReference>
<gene>
    <name evidence="2" type="ORF">EYF80_029892</name>
</gene>
<evidence type="ECO:0000313" key="3">
    <source>
        <dbReference type="Proteomes" id="UP000314294"/>
    </source>
</evidence>
<sequence length="71" mass="7932">MSEGRARCQRGEGGSGGNRATRAPYPQISKICEEVIDEEVNVKHFECPITESRYMRSQLLCGQYPVRSGVL</sequence>
<feature type="region of interest" description="Disordered" evidence="1">
    <location>
        <begin position="1"/>
        <end position="22"/>
    </location>
</feature>
<dbReference type="Proteomes" id="UP000314294">
    <property type="component" value="Unassembled WGS sequence"/>
</dbReference>
<protein>
    <submittedName>
        <fullName evidence="2">Uncharacterized protein</fullName>
    </submittedName>
</protein>
<dbReference type="AlphaFoldDB" id="A0A4Z2H2A9"/>
<name>A0A4Z2H2A9_9TELE</name>
<proteinExistence type="predicted"/>
<feature type="compositionally biased region" description="Basic and acidic residues" evidence="1">
    <location>
        <begin position="1"/>
        <end position="10"/>
    </location>
</feature>
<accession>A0A4Z2H2A9</accession>
<evidence type="ECO:0000313" key="2">
    <source>
        <dbReference type="EMBL" id="TNN59926.1"/>
    </source>
</evidence>
<organism evidence="2 3">
    <name type="scientific">Liparis tanakae</name>
    <name type="common">Tanaka's snailfish</name>
    <dbReference type="NCBI Taxonomy" id="230148"/>
    <lineage>
        <taxon>Eukaryota</taxon>
        <taxon>Metazoa</taxon>
        <taxon>Chordata</taxon>
        <taxon>Craniata</taxon>
        <taxon>Vertebrata</taxon>
        <taxon>Euteleostomi</taxon>
        <taxon>Actinopterygii</taxon>
        <taxon>Neopterygii</taxon>
        <taxon>Teleostei</taxon>
        <taxon>Neoteleostei</taxon>
        <taxon>Acanthomorphata</taxon>
        <taxon>Eupercaria</taxon>
        <taxon>Perciformes</taxon>
        <taxon>Cottioidei</taxon>
        <taxon>Cottales</taxon>
        <taxon>Liparidae</taxon>
        <taxon>Liparis</taxon>
    </lineage>
</organism>
<comment type="caution">
    <text evidence="2">The sequence shown here is derived from an EMBL/GenBank/DDBJ whole genome shotgun (WGS) entry which is preliminary data.</text>
</comment>
<reference evidence="2 3" key="1">
    <citation type="submission" date="2019-03" db="EMBL/GenBank/DDBJ databases">
        <title>First draft genome of Liparis tanakae, snailfish: a comprehensive survey of snailfish specific genes.</title>
        <authorList>
            <person name="Kim W."/>
            <person name="Song I."/>
            <person name="Jeong J.-H."/>
            <person name="Kim D."/>
            <person name="Kim S."/>
            <person name="Ryu S."/>
            <person name="Song J.Y."/>
            <person name="Lee S.K."/>
        </authorList>
    </citation>
    <scope>NUCLEOTIDE SEQUENCE [LARGE SCALE GENOMIC DNA]</scope>
    <source>
        <tissue evidence="2">Muscle</tissue>
    </source>
</reference>
<evidence type="ECO:0000256" key="1">
    <source>
        <dbReference type="SAM" id="MobiDB-lite"/>
    </source>
</evidence>